<feature type="region of interest" description="Disordered" evidence="1">
    <location>
        <begin position="532"/>
        <end position="566"/>
    </location>
</feature>
<dbReference type="AlphaFoldDB" id="A0A6J6L8M9"/>
<feature type="domain" description="OmpA-like" evidence="2">
    <location>
        <begin position="1081"/>
        <end position="1169"/>
    </location>
</feature>
<reference evidence="4" key="1">
    <citation type="submission" date="2020-05" db="EMBL/GenBank/DDBJ databases">
        <authorList>
            <person name="Chiriac C."/>
            <person name="Salcher M."/>
            <person name="Ghai R."/>
            <person name="Kavagutti S V."/>
        </authorList>
    </citation>
    <scope>NUCLEOTIDE SEQUENCE</scope>
</reference>
<feature type="compositionally biased region" description="Polar residues" evidence="1">
    <location>
        <begin position="557"/>
        <end position="566"/>
    </location>
</feature>
<dbReference type="EMBL" id="CAEZWJ010000034">
    <property type="protein sequence ID" value="CAB4658320.1"/>
    <property type="molecule type" value="Genomic_DNA"/>
</dbReference>
<sequence length="1186" mass="118685">MKFVVRIVAALFVTTSCLTLAQNSPVQAQSATTTTVAMSPNPAVVGQSVTLTATPSAPGAVSFTIGGQVVGTGTAVGSGTTVTGVQNWGYTGNSVALRIATNPSVNNVFVSTWNPDDCGGGRCVTKQLSPGGGVTFAGSESWNGQWILITGLAVDSNGALYEGIFNGSSQNTIRKRTSIGASSSQFVPASAGISGLTGMTIDSSNNLYVTSSLNGTIFRVTPAGVVSTYATNLGSPIGGPVFNSTTGELFYVDANKDIMKIPSGGGAPTLVTAASCNMDTNPASSTFGNTAQLAIDSAGFLYGAQCGGVTPTSTPNASPITQIDPSTGAMREYMSWSVCMSGSLSNWAAGCGGNTALGFRGTAMYTAGASMGGSNVFGMNPSGYVATLTHTPTASGTLAVGASLTPTDSGSFAASSGTGSLSVRPAAPSAPDLATSSDLGNSSTDNITNDNTPLIELAGSGTSGNTITVTASRSGATNVTCSYVLPASGCSLGTLSDGTWSITATESHPTSGASTASAALLVSIDASAPAAPGVPDLATSSDTGTSNTDNNTNDNTPTLSATGGSSGDTITLSATNGTGTVTCSYVVGSATSCTLPTLSDGTWTITSSVTDPAGNTTNNPTSLSVGIDTSAVGGLAVDLAASSDTGSSSTDNNTSDATPTFSLTGQATGDVVVITASRPGATDVTCTYTVGVASSCTLGTLTDGAWSVVANVTDASGNTGNTSALSMTIATSASAPGAPDLLNASDTGTSATDNLTSDTTPSLSGGALPAGTSVTVSARKSDGTTVSCTYVASASVSSCDLPSLSDGEWSVSTVITDPAGNVSPASSALSLTIDASAPTAGTPDLVASSDTGASATDNLTSDTTPSLSGGALPAGTSVTVSARKADGTTVSCTYVASASVSSCDLPVLSDGVWSVSTVITDPAGNVSAASSALSLTINKSLLDAALNTQSDVSSGELPQDIARLDQTPLNFGSGWITATANLKKNEVGRASHVVFMVRNADGTTARTVRMRVPSAARRLSARLPRLNEGQRIVTFVENNFGLSPSAPKRRNVVQGATGRGRDAAGNPILFGESLLVDRIIFDATSPLLDARDRAQLDRLARELRGRAGLLLISGFARQNLIDGSKFLKNLSIERARNVANYLSSQGVRAWIRFDGYGAITTEPGTANDRRVEIRWSSAGREAFIQK</sequence>
<evidence type="ECO:0000259" key="3">
    <source>
        <dbReference type="Pfam" id="PF19077"/>
    </source>
</evidence>
<feature type="region of interest" description="Disordered" evidence="1">
    <location>
        <begin position="736"/>
        <end position="770"/>
    </location>
</feature>
<evidence type="ECO:0000313" key="4">
    <source>
        <dbReference type="EMBL" id="CAB4658320.1"/>
    </source>
</evidence>
<dbReference type="NCBIfam" id="NF033510">
    <property type="entry name" value="Ca_tandemer"/>
    <property type="match status" value="1"/>
</dbReference>
<gene>
    <name evidence="4" type="ORF">UFOPK2214_01063</name>
</gene>
<feature type="domain" description="Bacterial Ig-like" evidence="3">
    <location>
        <begin position="841"/>
        <end position="937"/>
    </location>
</feature>
<proteinExistence type="predicted"/>
<feature type="compositionally biased region" description="Low complexity" evidence="1">
    <location>
        <begin position="641"/>
        <end position="658"/>
    </location>
</feature>
<feature type="region of interest" description="Disordered" evidence="1">
    <location>
        <begin position="409"/>
        <end position="448"/>
    </location>
</feature>
<dbReference type="Gene3D" id="2.60.40.10">
    <property type="entry name" value="Immunoglobulins"/>
    <property type="match status" value="5"/>
</dbReference>
<dbReference type="PROSITE" id="PS51257">
    <property type="entry name" value="PROKAR_LIPOPROTEIN"/>
    <property type="match status" value="1"/>
</dbReference>
<feature type="domain" description="Bacterial Ig-like" evidence="3">
    <location>
        <begin position="428"/>
        <end position="525"/>
    </location>
</feature>
<dbReference type="InterPro" id="IPR044016">
    <property type="entry name" value="Big_13"/>
</dbReference>
<dbReference type="Gene3D" id="2.120.10.30">
    <property type="entry name" value="TolB, C-terminal domain"/>
    <property type="match status" value="1"/>
</dbReference>
<feature type="domain" description="Bacterial Ig-like" evidence="3">
    <location>
        <begin position="736"/>
        <end position="834"/>
    </location>
</feature>
<dbReference type="InterPro" id="IPR013783">
    <property type="entry name" value="Ig-like_fold"/>
</dbReference>
<dbReference type="InterPro" id="IPR011042">
    <property type="entry name" value="6-blade_b-propeller_TolB-like"/>
</dbReference>
<dbReference type="SUPFAM" id="SSF63825">
    <property type="entry name" value="YWTD domain"/>
    <property type="match status" value="2"/>
</dbReference>
<evidence type="ECO:0000256" key="1">
    <source>
        <dbReference type="SAM" id="MobiDB-lite"/>
    </source>
</evidence>
<accession>A0A6J6L8M9</accession>
<evidence type="ECO:0000259" key="2">
    <source>
        <dbReference type="Pfam" id="PF00691"/>
    </source>
</evidence>
<dbReference type="SUPFAM" id="SSF103088">
    <property type="entry name" value="OmpA-like"/>
    <property type="match status" value="1"/>
</dbReference>
<dbReference type="Pfam" id="PF19077">
    <property type="entry name" value="Big_13"/>
    <property type="match status" value="5"/>
</dbReference>
<feature type="region of interest" description="Disordered" evidence="1">
    <location>
        <begin position="842"/>
        <end position="873"/>
    </location>
</feature>
<feature type="compositionally biased region" description="Polar residues" evidence="1">
    <location>
        <begin position="848"/>
        <end position="867"/>
    </location>
</feature>
<dbReference type="InterPro" id="IPR006665">
    <property type="entry name" value="OmpA-like"/>
</dbReference>
<feature type="compositionally biased region" description="Low complexity" evidence="1">
    <location>
        <begin position="409"/>
        <end position="422"/>
    </location>
</feature>
<feature type="compositionally biased region" description="Low complexity" evidence="1">
    <location>
        <begin position="539"/>
        <end position="556"/>
    </location>
</feature>
<feature type="domain" description="Bacterial Ig-like" evidence="3">
    <location>
        <begin position="636"/>
        <end position="729"/>
    </location>
</feature>
<protein>
    <submittedName>
        <fullName evidence="4">Unannotated protein</fullName>
    </submittedName>
</protein>
<name>A0A6J6L8M9_9ZZZZ</name>
<dbReference type="InterPro" id="IPR036737">
    <property type="entry name" value="OmpA-like_sf"/>
</dbReference>
<dbReference type="Pfam" id="PF00691">
    <property type="entry name" value="OmpA"/>
    <property type="match status" value="1"/>
</dbReference>
<organism evidence="4">
    <name type="scientific">freshwater metagenome</name>
    <dbReference type="NCBI Taxonomy" id="449393"/>
    <lineage>
        <taxon>unclassified sequences</taxon>
        <taxon>metagenomes</taxon>
        <taxon>ecological metagenomes</taxon>
    </lineage>
</organism>
<dbReference type="Gene3D" id="3.30.1330.60">
    <property type="entry name" value="OmpA-like domain"/>
    <property type="match status" value="1"/>
</dbReference>
<feature type="compositionally biased region" description="Polar residues" evidence="1">
    <location>
        <begin position="744"/>
        <end position="763"/>
    </location>
</feature>
<feature type="domain" description="Bacterial Ig-like" evidence="3">
    <location>
        <begin position="532"/>
        <end position="629"/>
    </location>
</feature>
<feature type="region of interest" description="Disordered" evidence="1">
    <location>
        <begin position="641"/>
        <end position="662"/>
    </location>
</feature>